<keyword evidence="1" id="KW-0732">Signal</keyword>
<reference evidence="3" key="1">
    <citation type="submission" date="2016-10" db="EMBL/GenBank/DDBJ databases">
        <authorList>
            <person name="Varghese N."/>
            <person name="Submissions S."/>
        </authorList>
    </citation>
    <scope>NUCLEOTIDE SEQUENCE [LARGE SCALE GENOMIC DNA]</scope>
    <source>
        <strain evidence="3">DSM 21580</strain>
    </source>
</reference>
<evidence type="ECO:0000313" key="2">
    <source>
        <dbReference type="EMBL" id="SEF45903.1"/>
    </source>
</evidence>
<feature type="signal peptide" evidence="1">
    <location>
        <begin position="1"/>
        <end position="21"/>
    </location>
</feature>
<evidence type="ECO:0008006" key="4">
    <source>
        <dbReference type="Google" id="ProtNLM"/>
    </source>
</evidence>
<organism evidence="2 3">
    <name type="scientific">Halpernia humi</name>
    <dbReference type="NCBI Taxonomy" id="493375"/>
    <lineage>
        <taxon>Bacteria</taxon>
        <taxon>Pseudomonadati</taxon>
        <taxon>Bacteroidota</taxon>
        <taxon>Flavobacteriia</taxon>
        <taxon>Flavobacteriales</taxon>
        <taxon>Weeksellaceae</taxon>
        <taxon>Chryseobacterium group</taxon>
        <taxon>Halpernia</taxon>
    </lineage>
</organism>
<dbReference type="AlphaFoldDB" id="A0A1H5S5H6"/>
<dbReference type="EMBL" id="FNUS01000001">
    <property type="protein sequence ID" value="SEF45903.1"/>
    <property type="molecule type" value="Genomic_DNA"/>
</dbReference>
<dbReference type="Proteomes" id="UP000236738">
    <property type="component" value="Unassembled WGS sequence"/>
</dbReference>
<keyword evidence="3" id="KW-1185">Reference proteome</keyword>
<gene>
    <name evidence="2" type="ORF">SAMN05421847_0052</name>
</gene>
<name>A0A1H5S5H6_9FLAO</name>
<evidence type="ECO:0000313" key="3">
    <source>
        <dbReference type="Proteomes" id="UP000236738"/>
    </source>
</evidence>
<proteinExistence type="predicted"/>
<feature type="chain" id="PRO_5009283648" description="Outermembrane protein" evidence="1">
    <location>
        <begin position="22"/>
        <end position="293"/>
    </location>
</feature>
<evidence type="ECO:0000256" key="1">
    <source>
        <dbReference type="SAM" id="SignalP"/>
    </source>
</evidence>
<protein>
    <recommendedName>
        <fullName evidence="4">Outermembrane protein</fullName>
    </recommendedName>
</protein>
<sequence length="293" mass="33512">MKNKILISAIFLLFGFNFSSAQQSDSNSEVVSGTSNNLDVNTNPSPFRKGSMFVFYGWNRAAFTKSDIHFKGNGYDFQLNNVVAHDRQTSFGIVYFDPRWFTVTQYNFRVGYFLKDNLALVLGIDHMKYVMDQNQTVDFKGNISDPKYAAYVQNGQVDLSDANFLTFEHTDGLNYENLGLEKYKSLINKEKIDLVWSYGGGLGVMFPKSNVKLFGNERSDRFHVAGMGADLRSSLNFIYHKHWMLRLEAKAGYINMWDIKTTLNNKPDFAKQHFVFGQLLGGIGYTFQTKKKL</sequence>
<accession>A0A1H5S5H6</accession>